<organism evidence="2 3">
    <name type="scientific">Rhamnusium bicolor</name>
    <dbReference type="NCBI Taxonomy" id="1586634"/>
    <lineage>
        <taxon>Eukaryota</taxon>
        <taxon>Metazoa</taxon>
        <taxon>Ecdysozoa</taxon>
        <taxon>Arthropoda</taxon>
        <taxon>Hexapoda</taxon>
        <taxon>Insecta</taxon>
        <taxon>Pterygota</taxon>
        <taxon>Neoptera</taxon>
        <taxon>Endopterygota</taxon>
        <taxon>Coleoptera</taxon>
        <taxon>Polyphaga</taxon>
        <taxon>Cucujiformia</taxon>
        <taxon>Chrysomeloidea</taxon>
        <taxon>Cerambycidae</taxon>
        <taxon>Lepturinae</taxon>
        <taxon>Rhagiini</taxon>
        <taxon>Rhamnusium</taxon>
    </lineage>
</organism>
<comment type="caution">
    <text evidence="2">The sequence shown here is derived from an EMBL/GenBank/DDBJ whole genome shotgun (WGS) entry which is preliminary data.</text>
</comment>
<dbReference type="InterPro" id="IPR031985">
    <property type="entry name" value="DUF4787"/>
</dbReference>
<protein>
    <submittedName>
        <fullName evidence="2">Uncharacterized protein</fullName>
    </submittedName>
</protein>
<keyword evidence="1" id="KW-0732">Signal</keyword>
<reference evidence="2" key="1">
    <citation type="journal article" date="2023" name="Insect Mol. Biol.">
        <title>Genome sequencing provides insights into the evolution of gene families encoding plant cell wall-degrading enzymes in longhorned beetles.</title>
        <authorList>
            <person name="Shin N.R."/>
            <person name="Okamura Y."/>
            <person name="Kirsch R."/>
            <person name="Pauchet Y."/>
        </authorList>
    </citation>
    <scope>NUCLEOTIDE SEQUENCE</scope>
    <source>
        <strain evidence="2">RBIC_L_NR</strain>
    </source>
</reference>
<gene>
    <name evidence="2" type="ORF">NQ314_020844</name>
</gene>
<accession>A0AAV8WKX1</accession>
<sequence length="92" mass="10608">MIIIVNVFGFVLLLSNYYAAAEKVTYTFPEFPYKETNKNEVMFREVESACERGCLGRNGVSKVLCIRQCVSPSCYRDLYQADLVSKKQNHRN</sequence>
<proteinExistence type="predicted"/>
<evidence type="ECO:0000313" key="2">
    <source>
        <dbReference type="EMBL" id="KAJ8926727.1"/>
    </source>
</evidence>
<dbReference type="EMBL" id="JANEYF010005793">
    <property type="protein sequence ID" value="KAJ8926727.1"/>
    <property type="molecule type" value="Genomic_DNA"/>
</dbReference>
<evidence type="ECO:0000256" key="1">
    <source>
        <dbReference type="SAM" id="SignalP"/>
    </source>
</evidence>
<evidence type="ECO:0000313" key="3">
    <source>
        <dbReference type="Proteomes" id="UP001162156"/>
    </source>
</evidence>
<feature type="signal peptide" evidence="1">
    <location>
        <begin position="1"/>
        <end position="21"/>
    </location>
</feature>
<dbReference type="Pfam" id="PF16029">
    <property type="entry name" value="DUF4787"/>
    <property type="match status" value="1"/>
</dbReference>
<keyword evidence="3" id="KW-1185">Reference proteome</keyword>
<dbReference type="Proteomes" id="UP001162156">
    <property type="component" value="Unassembled WGS sequence"/>
</dbReference>
<name>A0AAV8WKX1_9CUCU</name>
<feature type="chain" id="PRO_5043384308" evidence="1">
    <location>
        <begin position="22"/>
        <end position="92"/>
    </location>
</feature>
<dbReference type="AlphaFoldDB" id="A0AAV8WKX1"/>